<dbReference type="Pfam" id="PF00188">
    <property type="entry name" value="CAP"/>
    <property type="match status" value="2"/>
</dbReference>
<dbReference type="Gene3D" id="3.40.33.10">
    <property type="entry name" value="CAP"/>
    <property type="match status" value="2"/>
</dbReference>
<dbReference type="AlphaFoldDB" id="A0A0K8T5A2"/>
<dbReference type="InterPro" id="IPR001283">
    <property type="entry name" value="CRISP-related"/>
</dbReference>
<dbReference type="SMART" id="SM00198">
    <property type="entry name" value="SCP"/>
    <property type="match status" value="2"/>
</dbReference>
<evidence type="ECO:0000313" key="3">
    <source>
        <dbReference type="EMBL" id="JAG60707.1"/>
    </source>
</evidence>
<dbReference type="InterPro" id="IPR034113">
    <property type="entry name" value="SCP_GAPR1-like"/>
</dbReference>
<name>A0A0K8T5A2_LYGHE</name>
<dbReference type="InterPro" id="IPR014044">
    <property type="entry name" value="CAP_dom"/>
</dbReference>
<feature type="region of interest" description="Disordered" evidence="1">
    <location>
        <begin position="368"/>
        <end position="396"/>
    </location>
</feature>
<accession>A0A0K8T5A2</accession>
<feature type="domain" description="SCP" evidence="2">
    <location>
        <begin position="222"/>
        <end position="354"/>
    </location>
</feature>
<proteinExistence type="predicted"/>
<dbReference type="PANTHER" id="PTHR10334">
    <property type="entry name" value="CYSTEINE-RICH SECRETORY PROTEIN-RELATED"/>
    <property type="match status" value="1"/>
</dbReference>
<reference evidence="3" key="1">
    <citation type="submission" date="2014-09" db="EMBL/GenBank/DDBJ databases">
        <authorList>
            <person name="Magalhaes I.L.F."/>
            <person name="Oliveira U."/>
            <person name="Santos F.R."/>
            <person name="Vidigal T.H.D.A."/>
            <person name="Brescovit A.D."/>
            <person name="Santos A.J."/>
        </authorList>
    </citation>
    <scope>NUCLEOTIDE SEQUENCE</scope>
</reference>
<sequence length="396" mass="44976">MGGTSSNDLPPQQALSKQRPTLGGPMPDKALHEKSKTIVNTYENKKFSEEILTAHNEYRALHKAPPLKISPKLSTLAQEWAERLTQIGIAERRPDNKFGENIYFSRWATDAKSVCASWYKEGKHYKYEKEPETVPINNTNFTQMIWRSTTFIGVGKATSWSNVTYIVCNYKVKGNNKGEFLKNIISPESIGRTESIIEVKKSRSTDEVQPVAEFPKAITDPGFLKLMTRLTNEFRFVHGAKTLRLNATLTELAQKEAEKMALQKKLEPTRQTRYGSSYYASKWSYEPKDVTQFWYKESKRFKYGTEHDVIPLSSLDFTQLVWAGTSDVGYGRAQASNGFVYIVAYYRPPGNIRGEYVKNVKPFAFDMGSPKGDNKSSDEGRRRTVSRAVAVPHFDG</sequence>
<feature type="compositionally biased region" description="Basic and acidic residues" evidence="1">
    <location>
        <begin position="372"/>
        <end position="382"/>
    </location>
</feature>
<organism evidence="3">
    <name type="scientific">Lygus hesperus</name>
    <name type="common">Western plant bug</name>
    <dbReference type="NCBI Taxonomy" id="30085"/>
    <lineage>
        <taxon>Eukaryota</taxon>
        <taxon>Metazoa</taxon>
        <taxon>Ecdysozoa</taxon>
        <taxon>Arthropoda</taxon>
        <taxon>Hexapoda</taxon>
        <taxon>Insecta</taxon>
        <taxon>Pterygota</taxon>
        <taxon>Neoptera</taxon>
        <taxon>Paraneoptera</taxon>
        <taxon>Hemiptera</taxon>
        <taxon>Heteroptera</taxon>
        <taxon>Panheteroptera</taxon>
        <taxon>Cimicomorpha</taxon>
        <taxon>Miridae</taxon>
        <taxon>Mirini</taxon>
        <taxon>Lygus</taxon>
    </lineage>
</organism>
<dbReference type="SUPFAM" id="SSF55797">
    <property type="entry name" value="PR-1-like"/>
    <property type="match status" value="2"/>
</dbReference>
<dbReference type="EMBL" id="GBRD01005114">
    <property type="protein sequence ID" value="JAG60707.1"/>
    <property type="molecule type" value="Transcribed_RNA"/>
</dbReference>
<dbReference type="FunFam" id="3.40.33.10:FF:000010">
    <property type="entry name" value="Predicted protein"/>
    <property type="match status" value="1"/>
</dbReference>
<protein>
    <recommendedName>
        <fullName evidence="2">SCP domain-containing protein</fullName>
    </recommendedName>
</protein>
<feature type="domain" description="SCP" evidence="2">
    <location>
        <begin position="46"/>
        <end position="178"/>
    </location>
</feature>
<dbReference type="InterPro" id="IPR035940">
    <property type="entry name" value="CAP_sf"/>
</dbReference>
<evidence type="ECO:0000259" key="2">
    <source>
        <dbReference type="SMART" id="SM00198"/>
    </source>
</evidence>
<evidence type="ECO:0000256" key="1">
    <source>
        <dbReference type="SAM" id="MobiDB-lite"/>
    </source>
</evidence>
<dbReference type="CDD" id="cd05382">
    <property type="entry name" value="CAP_GAPR1-like"/>
    <property type="match status" value="2"/>
</dbReference>
<dbReference type="PRINTS" id="PR00837">
    <property type="entry name" value="V5TPXLIKE"/>
</dbReference>
<feature type="region of interest" description="Disordered" evidence="1">
    <location>
        <begin position="1"/>
        <end position="30"/>
    </location>
</feature>
<feature type="compositionally biased region" description="Polar residues" evidence="1">
    <location>
        <begin position="1"/>
        <end position="19"/>
    </location>
</feature>
<dbReference type="GO" id="GO:0005576">
    <property type="term" value="C:extracellular region"/>
    <property type="evidence" value="ECO:0007669"/>
    <property type="project" value="UniProtKB-SubCell"/>
</dbReference>